<organism evidence="1 2">
    <name type="scientific">Natronocella acetinitrilica</name>
    <dbReference type="NCBI Taxonomy" id="414046"/>
    <lineage>
        <taxon>Bacteria</taxon>
        <taxon>Pseudomonadati</taxon>
        <taxon>Pseudomonadota</taxon>
        <taxon>Gammaproteobacteria</taxon>
        <taxon>Chromatiales</taxon>
        <taxon>Ectothiorhodospiraceae</taxon>
        <taxon>Natronocella</taxon>
    </lineage>
</organism>
<sequence>MRSIDDHASELEQFDRDLALSRRKPEGPKAMGACLYCLEPLDTERRWCDADCRDHWECEEQESAQRERMRRASMVA</sequence>
<protein>
    <recommendedName>
        <fullName evidence="3">DUF2116 family Zn-ribbon domain-containing protein</fullName>
    </recommendedName>
</protein>
<reference evidence="1" key="1">
    <citation type="submission" date="2022-03" db="EMBL/GenBank/DDBJ databases">
        <title>Genomic Encyclopedia of Type Strains, Phase III (KMG-III): the genomes of soil and plant-associated and newly described type strains.</title>
        <authorList>
            <person name="Whitman W."/>
        </authorList>
    </citation>
    <scope>NUCLEOTIDE SEQUENCE</scope>
    <source>
        <strain evidence="1">ANL 6-2</strain>
    </source>
</reference>
<evidence type="ECO:0000313" key="1">
    <source>
        <dbReference type="EMBL" id="MCP1674549.1"/>
    </source>
</evidence>
<dbReference type="Proteomes" id="UP001205843">
    <property type="component" value="Unassembled WGS sequence"/>
</dbReference>
<name>A0AAE3G3S4_9GAMM</name>
<dbReference type="AlphaFoldDB" id="A0AAE3G3S4"/>
<accession>A0AAE3G3S4</accession>
<comment type="caution">
    <text evidence="1">The sequence shown here is derived from an EMBL/GenBank/DDBJ whole genome shotgun (WGS) entry which is preliminary data.</text>
</comment>
<evidence type="ECO:0008006" key="3">
    <source>
        <dbReference type="Google" id="ProtNLM"/>
    </source>
</evidence>
<gene>
    <name evidence="1" type="ORF">J2T57_001651</name>
</gene>
<evidence type="ECO:0000313" key="2">
    <source>
        <dbReference type="Proteomes" id="UP001205843"/>
    </source>
</evidence>
<dbReference type="RefSeq" id="WP_253476624.1">
    <property type="nucleotide sequence ID" value="NZ_JALJXV010000003.1"/>
</dbReference>
<keyword evidence="2" id="KW-1185">Reference proteome</keyword>
<proteinExistence type="predicted"/>
<dbReference type="EMBL" id="JALJXV010000003">
    <property type="protein sequence ID" value="MCP1674549.1"/>
    <property type="molecule type" value="Genomic_DNA"/>
</dbReference>